<dbReference type="GO" id="GO:0000270">
    <property type="term" value="P:peptidoglycan metabolic process"/>
    <property type="evidence" value="ECO:0007669"/>
    <property type="project" value="InterPro"/>
</dbReference>
<evidence type="ECO:0000259" key="3">
    <source>
        <dbReference type="PROSITE" id="PS51782"/>
    </source>
</evidence>
<dbReference type="SUPFAM" id="SSF53955">
    <property type="entry name" value="Lysozyme-like"/>
    <property type="match status" value="1"/>
</dbReference>
<evidence type="ECO:0000256" key="1">
    <source>
        <dbReference type="ARBA" id="ARBA00007734"/>
    </source>
</evidence>
<dbReference type="CDD" id="cd16894">
    <property type="entry name" value="MltD-like"/>
    <property type="match status" value="1"/>
</dbReference>
<dbReference type="RefSeq" id="WP_201092149.1">
    <property type="nucleotide sequence ID" value="NZ_CP067393.1"/>
</dbReference>
<dbReference type="InterPro" id="IPR023346">
    <property type="entry name" value="Lysozyme-like_dom_sf"/>
</dbReference>
<dbReference type="PROSITE" id="PS51782">
    <property type="entry name" value="LYSM"/>
    <property type="match status" value="2"/>
</dbReference>
<dbReference type="SUPFAM" id="SSF54106">
    <property type="entry name" value="LysM domain"/>
    <property type="match status" value="2"/>
</dbReference>
<dbReference type="Gene3D" id="3.10.350.10">
    <property type="entry name" value="LysM domain"/>
    <property type="match status" value="2"/>
</dbReference>
<dbReference type="Pfam" id="PF01476">
    <property type="entry name" value="LysM"/>
    <property type="match status" value="2"/>
</dbReference>
<sequence>MLVGLVKFFKLNIACKTALLFSTLVALTFMAGCSSSKNQLSDNNAITLSQDKHIILKRGTVIQQGFYGDDLWQRIRNGFQLQNEYHGVNNSRIEQQQRLLTSNKKSTEQLLAKGSPYLHYIVEQLEARNMPLELALLPAVESAYNPTAYSHMKAAGLWQFMPRTGTHFNLQQTRWYDGRLDIIASTNAALDYLQYLHNMFNDWPLALAAYNSGEGTVRRAIQQNQKLNRPTDYWNLSLPNETIHYVPKLLALSRIAFSPDNYQVNLTPIPNQPYFNKIEINHQIKLDTVASLIGIDTQELQNLNAGLKAQAVINNECPKQLLVPSHKAAIFNDLLAAGSIPNENISLWNNYNIRSGDTLLSIAARHNTSVNELRSINKLASNQVLKAGQSLKVPMVASSSTNNNTSEQPLRTIVLKDNRKYTIQAGDNLWSISQKNNIKLEKLLELNQLSANASIKPGQQLYITDRN</sequence>
<dbReference type="InterPro" id="IPR008258">
    <property type="entry name" value="Transglycosylase_SLT_dom_1"/>
</dbReference>
<proteinExistence type="inferred from homology"/>
<dbReference type="InterPro" id="IPR018392">
    <property type="entry name" value="LysM"/>
</dbReference>
<dbReference type="PANTHER" id="PTHR33734:SF22">
    <property type="entry name" value="MEMBRANE-BOUND LYTIC MUREIN TRANSGLYCOSYLASE D"/>
    <property type="match status" value="1"/>
</dbReference>
<dbReference type="GO" id="GO:0016020">
    <property type="term" value="C:membrane"/>
    <property type="evidence" value="ECO:0007669"/>
    <property type="project" value="InterPro"/>
</dbReference>
<dbReference type="AlphaFoldDB" id="A0A974RWS1"/>
<organism evidence="4 5">
    <name type="scientific">Entomomonas asaccharolytica</name>
    <dbReference type="NCBI Taxonomy" id="2785331"/>
    <lineage>
        <taxon>Bacteria</taxon>
        <taxon>Pseudomonadati</taxon>
        <taxon>Pseudomonadota</taxon>
        <taxon>Gammaproteobacteria</taxon>
        <taxon>Pseudomonadales</taxon>
        <taxon>Pseudomonadaceae</taxon>
        <taxon>Entomomonas</taxon>
    </lineage>
</organism>
<protein>
    <submittedName>
        <fullName evidence="4">Transglycosylase SLT domain-containing protein</fullName>
    </submittedName>
</protein>
<evidence type="ECO:0000313" key="5">
    <source>
        <dbReference type="Proteomes" id="UP000595278"/>
    </source>
</evidence>
<dbReference type="PANTHER" id="PTHR33734">
    <property type="entry name" value="LYSM DOMAIN-CONTAINING GPI-ANCHORED PROTEIN 2"/>
    <property type="match status" value="1"/>
</dbReference>
<gene>
    <name evidence="4" type="ORF">JHT90_14110</name>
</gene>
<dbReference type="CDD" id="cd00118">
    <property type="entry name" value="LysM"/>
    <property type="match status" value="2"/>
</dbReference>
<keyword evidence="5" id="KW-1185">Reference proteome</keyword>
<dbReference type="PROSITE" id="PS00922">
    <property type="entry name" value="TRANSGLYCOSYLASE"/>
    <property type="match status" value="1"/>
</dbReference>
<evidence type="ECO:0000313" key="4">
    <source>
        <dbReference type="EMBL" id="QQP85488.1"/>
    </source>
</evidence>
<accession>A0A974RWS1</accession>
<dbReference type="Pfam" id="PF01464">
    <property type="entry name" value="SLT"/>
    <property type="match status" value="1"/>
</dbReference>
<dbReference type="InterPro" id="IPR036779">
    <property type="entry name" value="LysM_dom_sf"/>
</dbReference>
<name>A0A974RWS1_9GAMM</name>
<keyword evidence="2" id="KW-0732">Signal</keyword>
<dbReference type="GO" id="GO:0008933">
    <property type="term" value="F:peptidoglycan lytic transglycosylase activity"/>
    <property type="evidence" value="ECO:0007669"/>
    <property type="project" value="InterPro"/>
</dbReference>
<feature type="chain" id="PRO_5037331790" evidence="2">
    <location>
        <begin position="32"/>
        <end position="467"/>
    </location>
</feature>
<dbReference type="Gene3D" id="1.10.530.10">
    <property type="match status" value="1"/>
</dbReference>
<reference evidence="4 5" key="1">
    <citation type="submission" date="2021-01" db="EMBL/GenBank/DDBJ databases">
        <title>Entomomonas sp. F2A isolated from a house cricket (Acheta domesticus).</title>
        <authorList>
            <person name="Spergser J."/>
            <person name="Busse H.-J."/>
        </authorList>
    </citation>
    <scope>NUCLEOTIDE SEQUENCE [LARGE SCALE GENOMIC DNA]</scope>
    <source>
        <strain evidence="4 5">F2A</strain>
    </source>
</reference>
<feature type="signal peptide" evidence="2">
    <location>
        <begin position="1"/>
        <end position="31"/>
    </location>
</feature>
<dbReference type="SMART" id="SM00257">
    <property type="entry name" value="LysM"/>
    <property type="match status" value="2"/>
</dbReference>
<evidence type="ECO:0000256" key="2">
    <source>
        <dbReference type="SAM" id="SignalP"/>
    </source>
</evidence>
<comment type="similarity">
    <text evidence="1">Belongs to the transglycosylase Slt family.</text>
</comment>
<dbReference type="PROSITE" id="PS51257">
    <property type="entry name" value="PROKAR_LIPOPROTEIN"/>
    <property type="match status" value="1"/>
</dbReference>
<dbReference type="Proteomes" id="UP000595278">
    <property type="component" value="Chromosome"/>
</dbReference>
<dbReference type="KEGG" id="eaz:JHT90_14110"/>
<feature type="domain" description="LysM" evidence="3">
    <location>
        <begin position="349"/>
        <end position="393"/>
    </location>
</feature>
<feature type="domain" description="LysM" evidence="3">
    <location>
        <begin position="419"/>
        <end position="463"/>
    </location>
</feature>
<dbReference type="EMBL" id="CP067393">
    <property type="protein sequence ID" value="QQP85488.1"/>
    <property type="molecule type" value="Genomic_DNA"/>
</dbReference>
<dbReference type="InterPro" id="IPR000189">
    <property type="entry name" value="Transglyc_AS"/>
</dbReference>